<sequence length="67" mass="7479">MYLDWSSVSVVRQASRGHKISNDSPMTSCVPDIKPPYLIFTHTVLAHVPCSRYSPYHARDLTSSGLT</sequence>
<gene>
    <name evidence="1" type="ORF">CGI_10002511</name>
</gene>
<proteinExistence type="predicted"/>
<protein>
    <submittedName>
        <fullName evidence="1">Uncharacterized protein</fullName>
    </submittedName>
</protein>
<dbReference type="AlphaFoldDB" id="K1PTR1"/>
<organism evidence="1">
    <name type="scientific">Magallana gigas</name>
    <name type="common">Pacific oyster</name>
    <name type="synonym">Crassostrea gigas</name>
    <dbReference type="NCBI Taxonomy" id="29159"/>
    <lineage>
        <taxon>Eukaryota</taxon>
        <taxon>Metazoa</taxon>
        <taxon>Spiralia</taxon>
        <taxon>Lophotrochozoa</taxon>
        <taxon>Mollusca</taxon>
        <taxon>Bivalvia</taxon>
        <taxon>Autobranchia</taxon>
        <taxon>Pteriomorphia</taxon>
        <taxon>Ostreida</taxon>
        <taxon>Ostreoidea</taxon>
        <taxon>Ostreidae</taxon>
        <taxon>Magallana</taxon>
    </lineage>
</organism>
<evidence type="ECO:0000313" key="1">
    <source>
        <dbReference type="EMBL" id="EKC22299.1"/>
    </source>
</evidence>
<dbReference type="EMBL" id="JH818443">
    <property type="protein sequence ID" value="EKC22299.1"/>
    <property type="molecule type" value="Genomic_DNA"/>
</dbReference>
<dbReference type="HOGENOM" id="CLU_2814923_0_0_1"/>
<dbReference type="InParanoid" id="K1PTR1"/>
<reference evidence="1" key="1">
    <citation type="journal article" date="2012" name="Nature">
        <title>The oyster genome reveals stress adaptation and complexity of shell formation.</title>
        <authorList>
            <person name="Zhang G."/>
            <person name="Fang X."/>
            <person name="Guo X."/>
            <person name="Li L."/>
            <person name="Luo R."/>
            <person name="Xu F."/>
            <person name="Yang P."/>
            <person name="Zhang L."/>
            <person name="Wang X."/>
            <person name="Qi H."/>
            <person name="Xiong Z."/>
            <person name="Que H."/>
            <person name="Xie Y."/>
            <person name="Holland P.W."/>
            <person name="Paps J."/>
            <person name="Zhu Y."/>
            <person name="Wu F."/>
            <person name="Chen Y."/>
            <person name="Wang J."/>
            <person name="Peng C."/>
            <person name="Meng J."/>
            <person name="Yang L."/>
            <person name="Liu J."/>
            <person name="Wen B."/>
            <person name="Zhang N."/>
            <person name="Huang Z."/>
            <person name="Zhu Q."/>
            <person name="Feng Y."/>
            <person name="Mount A."/>
            <person name="Hedgecock D."/>
            <person name="Xu Z."/>
            <person name="Liu Y."/>
            <person name="Domazet-Loso T."/>
            <person name="Du Y."/>
            <person name="Sun X."/>
            <person name="Zhang S."/>
            <person name="Liu B."/>
            <person name="Cheng P."/>
            <person name="Jiang X."/>
            <person name="Li J."/>
            <person name="Fan D."/>
            <person name="Wang W."/>
            <person name="Fu W."/>
            <person name="Wang T."/>
            <person name="Wang B."/>
            <person name="Zhang J."/>
            <person name="Peng Z."/>
            <person name="Li Y."/>
            <person name="Li N."/>
            <person name="Wang J."/>
            <person name="Chen M."/>
            <person name="He Y."/>
            <person name="Tan F."/>
            <person name="Song X."/>
            <person name="Zheng Q."/>
            <person name="Huang R."/>
            <person name="Yang H."/>
            <person name="Du X."/>
            <person name="Chen L."/>
            <person name="Yang M."/>
            <person name="Gaffney P.M."/>
            <person name="Wang S."/>
            <person name="Luo L."/>
            <person name="She Z."/>
            <person name="Ming Y."/>
            <person name="Huang W."/>
            <person name="Zhang S."/>
            <person name="Huang B."/>
            <person name="Zhang Y."/>
            <person name="Qu T."/>
            <person name="Ni P."/>
            <person name="Miao G."/>
            <person name="Wang J."/>
            <person name="Wang Q."/>
            <person name="Steinberg C.E."/>
            <person name="Wang H."/>
            <person name="Li N."/>
            <person name="Qian L."/>
            <person name="Zhang G."/>
            <person name="Li Y."/>
            <person name="Yang H."/>
            <person name="Liu X."/>
            <person name="Wang J."/>
            <person name="Yin Y."/>
            <person name="Wang J."/>
        </authorList>
    </citation>
    <scope>NUCLEOTIDE SEQUENCE [LARGE SCALE GENOMIC DNA]</scope>
    <source>
        <strain evidence="1">05x7-T-G4-1.051#20</strain>
    </source>
</reference>
<name>K1PTR1_MAGGI</name>
<accession>K1PTR1</accession>